<evidence type="ECO:0000313" key="2">
    <source>
        <dbReference type="Proteomes" id="UP000008206"/>
    </source>
</evidence>
<dbReference type="Proteomes" id="UP000008206">
    <property type="component" value="Plasmid Cy782206"/>
</dbReference>
<dbReference type="HOGENOM" id="CLU_1330109_0_0_3"/>
<dbReference type="RefSeq" id="WP_013335131.1">
    <property type="nucleotide sequence ID" value="NC_014535.1"/>
</dbReference>
<geneLocation type="plasmid" evidence="1 2">
    <name>Cy782206</name>
</geneLocation>
<accession>E0UP07</accession>
<gene>
    <name evidence="1" type="ordered locus">Cyan7822_6205</name>
</gene>
<keyword evidence="2" id="KW-1185">Reference proteome</keyword>
<dbReference type="KEGG" id="cyj:Cyan7822_6205"/>
<dbReference type="AlphaFoldDB" id="E0UP07"/>
<dbReference type="EMBL" id="CP002204">
    <property type="protein sequence ID" value="ADN18687.1"/>
    <property type="molecule type" value="Genomic_DNA"/>
</dbReference>
<name>E0UP07_GLOV7</name>
<sequence length="206" mass="23920">MAIKQYFTTNEMILLSGLKLPRICELSTKYNVLNKVSRGCYDWQSLLLARSIKHIKDKLGKKFYPKKAFKAFLNFNVLNNTSVIIVYKNIIQQGDVYDLMNITKNKEITLKDFLLMHNTCEYVLVDEYKDKCKITSKKIGQSEESFLLENHNKLNLGVCIIMTKVVSELWELGYEYKIPHFANKADFAPISLSKDIILNDDLILIH</sequence>
<reference evidence="2" key="1">
    <citation type="journal article" date="2011" name="MBio">
        <title>Novel metabolic attributes of the genus Cyanothece, comprising a group of unicellular nitrogen-fixing Cyanobacteria.</title>
        <authorList>
            <person name="Bandyopadhyay A."/>
            <person name="Elvitigala T."/>
            <person name="Welsh E."/>
            <person name="Stockel J."/>
            <person name="Liberton M."/>
            <person name="Min H."/>
            <person name="Sherman L.A."/>
            <person name="Pakrasi H.B."/>
        </authorList>
    </citation>
    <scope>NUCLEOTIDE SEQUENCE [LARGE SCALE GENOMIC DNA]</scope>
    <source>
        <strain evidence="2">PCC 7822</strain>
        <plasmid evidence="2">Cy782206</plasmid>
    </source>
</reference>
<proteinExistence type="predicted"/>
<keyword evidence="1" id="KW-0614">Plasmid</keyword>
<organism evidence="1 2">
    <name type="scientific">Gloeothece verrucosa (strain PCC 7822)</name>
    <name type="common">Cyanothece sp. (strain PCC 7822)</name>
    <dbReference type="NCBI Taxonomy" id="497965"/>
    <lineage>
        <taxon>Bacteria</taxon>
        <taxon>Bacillati</taxon>
        <taxon>Cyanobacteriota</taxon>
        <taxon>Cyanophyceae</taxon>
        <taxon>Oscillatoriophycideae</taxon>
        <taxon>Chroococcales</taxon>
        <taxon>Aphanothecaceae</taxon>
        <taxon>Gloeothece</taxon>
        <taxon>Gloeothece verrucosa</taxon>
    </lineage>
</organism>
<protein>
    <submittedName>
        <fullName evidence="1">Uncharacterized protein</fullName>
    </submittedName>
</protein>
<evidence type="ECO:0000313" key="1">
    <source>
        <dbReference type="EMBL" id="ADN18687.1"/>
    </source>
</evidence>